<keyword evidence="2" id="KW-0597">Phosphoprotein</keyword>
<evidence type="ECO:0000313" key="7">
    <source>
        <dbReference type="EMBL" id="QLI70004.1"/>
    </source>
</evidence>
<dbReference type="PANTHER" id="PTHR45527">
    <property type="entry name" value="NONRIBOSOMAL PEPTIDE SYNTHETASE"/>
    <property type="match status" value="1"/>
</dbReference>
<organism evidence="7 8">
    <name type="scientific">Metarhizium brunneum</name>
    <dbReference type="NCBI Taxonomy" id="500148"/>
    <lineage>
        <taxon>Eukaryota</taxon>
        <taxon>Fungi</taxon>
        <taxon>Dikarya</taxon>
        <taxon>Ascomycota</taxon>
        <taxon>Pezizomycotina</taxon>
        <taxon>Sordariomycetes</taxon>
        <taxon>Hypocreomycetidae</taxon>
        <taxon>Hypocreales</taxon>
        <taxon>Clavicipitaceae</taxon>
        <taxon>Metarhizium</taxon>
    </lineage>
</organism>
<dbReference type="OrthoDB" id="416786at2759"/>
<sequence length="633" mass="70494">MVSSTRVIFGTVLSGRDIDLINSDRIVGPMINEFQWSASKYLTENISSTLQSDMFSSLVAMQVNLQNRFGNSRHRTYDWDWTLKAKSEFPLILDVEEQGDECLRIRIVYDHQPLGKNYVKTLVNHYQNIVDQVLQSDKSTVGSVLGRIMDPDEYCRLTRPHNQFYTYFEGADNLVTAICNAVRQWPDLVAVQSGREALTYMELDDAYQQIPTRPVILLEDLNPVAVNVMSDTLSVKTTRGGTACIIFTSGSPGVPKAIALQHFGILSYISFPAARLEAGPGRHTAQNLSVGFDTCVAEIFGALCYGATLVPRHDDLFSHLQTVDATLTTPSILGALDPKDFAKLEMIVVGGESIPSALLERWGPGRKVFNSYGPSECTIGSTFCPLFIDQPITLGRPIPRMNVYILDEDLRPEPVGVPGEIASQVYNRKQLLLGSLALTIYALTEASDIVLGISFHNRNESGAEDVFGLLLDRVPIRFIINEPNLSSTEEFFAHIRQSAESAMADFASYQAIQKSLRKQGDTRHDPLFDAMVAYHSIDDSTGTREFLGGPLDLVLVRPRGGSKFPLMVELTEMQNGTISLCIEYRTTIFTDDYISRLQLTIVEVLSKICKIGQLETLYRIKSQSRAFTEKLQL</sequence>
<dbReference type="RefSeq" id="XP_065986918.1">
    <property type="nucleotide sequence ID" value="XM_066130540.1"/>
</dbReference>
<evidence type="ECO:0000313" key="8">
    <source>
        <dbReference type="Proteomes" id="UP000510686"/>
    </source>
</evidence>
<keyword evidence="3" id="KW-0436">Ligase</keyword>
<evidence type="ECO:0000256" key="4">
    <source>
        <dbReference type="ARBA" id="ARBA00029454"/>
    </source>
</evidence>
<dbReference type="AlphaFoldDB" id="A0A7D5YZR8"/>
<dbReference type="InterPro" id="IPR001242">
    <property type="entry name" value="Condensation_dom"/>
</dbReference>
<dbReference type="GO" id="GO:0043041">
    <property type="term" value="P:amino acid activation for nonribosomal peptide biosynthetic process"/>
    <property type="evidence" value="ECO:0007669"/>
    <property type="project" value="TreeGrafter"/>
</dbReference>
<dbReference type="GeneID" id="26246731"/>
<feature type="domain" description="Condensation" evidence="6">
    <location>
        <begin position="427"/>
        <end position="610"/>
    </location>
</feature>
<dbReference type="KEGG" id="mbrn:26246731"/>
<keyword evidence="8" id="KW-1185">Reference proteome</keyword>
<dbReference type="InterPro" id="IPR000873">
    <property type="entry name" value="AMP-dep_synth/lig_dom"/>
</dbReference>
<reference evidence="7 8" key="1">
    <citation type="submission" date="2020-07" db="EMBL/GenBank/DDBJ databases">
        <title>Telomere length de novo assembly of all 7 chromosomes of the fungus, Metarhizium brunneum, using a novel assembly pipeline.</title>
        <authorList>
            <person name="Saud z."/>
            <person name="Kortsinoglou A."/>
            <person name="Kouvelis V.N."/>
            <person name="Butt T.M."/>
        </authorList>
    </citation>
    <scope>NUCLEOTIDE SEQUENCE [LARGE SCALE GENOMIC DNA]</scope>
    <source>
        <strain evidence="7 8">4556</strain>
    </source>
</reference>
<dbReference type="SUPFAM" id="SSF52777">
    <property type="entry name" value="CoA-dependent acyltransferases"/>
    <property type="match status" value="2"/>
</dbReference>
<dbReference type="GO" id="GO:0005829">
    <property type="term" value="C:cytosol"/>
    <property type="evidence" value="ECO:0007669"/>
    <property type="project" value="TreeGrafter"/>
</dbReference>
<feature type="domain" description="AMP-dependent synthetase/ligase" evidence="5">
    <location>
        <begin position="237"/>
        <end position="422"/>
    </location>
</feature>
<dbReference type="PANTHER" id="PTHR45527:SF11">
    <property type="entry name" value="NONRIBOSOMAL PEPTIDE SYNTHETASE 5"/>
    <property type="match status" value="1"/>
</dbReference>
<dbReference type="Gene3D" id="3.30.559.30">
    <property type="entry name" value="Nonribosomal peptide synthetase, condensation domain"/>
    <property type="match status" value="2"/>
</dbReference>
<gene>
    <name evidence="7" type="primary">sirP_1</name>
    <name evidence="7" type="ORF">G6M90_00g052410</name>
</gene>
<evidence type="ECO:0000259" key="5">
    <source>
        <dbReference type="Pfam" id="PF00501"/>
    </source>
</evidence>
<dbReference type="GO" id="GO:0044550">
    <property type="term" value="P:secondary metabolite biosynthetic process"/>
    <property type="evidence" value="ECO:0007669"/>
    <property type="project" value="TreeGrafter"/>
</dbReference>
<dbReference type="GO" id="GO:0031177">
    <property type="term" value="F:phosphopantetheine binding"/>
    <property type="evidence" value="ECO:0007669"/>
    <property type="project" value="TreeGrafter"/>
</dbReference>
<name>A0A7D5YZR8_9HYPO</name>
<comment type="similarity">
    <text evidence="4">Belongs to the NRP synthetase family.</text>
</comment>
<evidence type="ECO:0000259" key="6">
    <source>
        <dbReference type="Pfam" id="PF00668"/>
    </source>
</evidence>
<evidence type="ECO:0000256" key="2">
    <source>
        <dbReference type="ARBA" id="ARBA00022553"/>
    </source>
</evidence>
<dbReference type="Proteomes" id="UP000510686">
    <property type="component" value="Chromosome 3"/>
</dbReference>
<evidence type="ECO:0000256" key="3">
    <source>
        <dbReference type="ARBA" id="ARBA00022598"/>
    </source>
</evidence>
<evidence type="ECO:0000256" key="1">
    <source>
        <dbReference type="ARBA" id="ARBA00022450"/>
    </source>
</evidence>
<dbReference type="EMBL" id="CP058934">
    <property type="protein sequence ID" value="QLI70004.1"/>
    <property type="molecule type" value="Genomic_DNA"/>
</dbReference>
<dbReference type="Pfam" id="PF00501">
    <property type="entry name" value="AMP-binding"/>
    <property type="match status" value="1"/>
</dbReference>
<accession>A0A7D5YZR8</accession>
<dbReference type="Gene3D" id="3.40.50.12780">
    <property type="entry name" value="N-terminal domain of ligase-like"/>
    <property type="match status" value="1"/>
</dbReference>
<dbReference type="GO" id="GO:0003824">
    <property type="term" value="F:catalytic activity"/>
    <property type="evidence" value="ECO:0007669"/>
    <property type="project" value="InterPro"/>
</dbReference>
<dbReference type="Pfam" id="PF00668">
    <property type="entry name" value="Condensation"/>
    <property type="match status" value="1"/>
</dbReference>
<proteinExistence type="inferred from homology"/>
<dbReference type="InterPro" id="IPR042099">
    <property type="entry name" value="ANL_N_sf"/>
</dbReference>
<protein>
    <submittedName>
        <fullName evidence="7">Nonribosomal peptide synthetase sirP</fullName>
    </submittedName>
</protein>
<dbReference type="SUPFAM" id="SSF56801">
    <property type="entry name" value="Acetyl-CoA synthetase-like"/>
    <property type="match status" value="1"/>
</dbReference>
<keyword evidence="1" id="KW-0596">Phosphopantetheine</keyword>